<evidence type="ECO:0000313" key="2">
    <source>
        <dbReference type="EMBL" id="CAE0753518.1"/>
    </source>
</evidence>
<dbReference type="EMBL" id="HBIZ01010346">
    <property type="protein sequence ID" value="CAE0753519.1"/>
    <property type="molecule type" value="Transcribed_RNA"/>
</dbReference>
<gene>
    <name evidence="2" type="ORF">PCAR00345_LOCUS6105</name>
    <name evidence="3" type="ORF">PCAR00345_LOCUS6106</name>
</gene>
<proteinExistence type="predicted"/>
<sequence length="100" mass="11220">MWDGDAERLDELRAAERRSIYLNNACDGDARNGAARCEMLIKEALTKRSRSWSGSMFGVSGDATPAQRNPRMWAQSKRQAKEIMHDSATSRGLPPPKLRN</sequence>
<accession>A0A6S9S8H7</accession>
<evidence type="ECO:0000313" key="3">
    <source>
        <dbReference type="EMBL" id="CAE0753519.1"/>
    </source>
</evidence>
<dbReference type="AlphaFoldDB" id="A0A6S9S8H7"/>
<dbReference type="EMBL" id="HBIZ01010345">
    <property type="protein sequence ID" value="CAE0753518.1"/>
    <property type="molecule type" value="Transcribed_RNA"/>
</dbReference>
<protein>
    <submittedName>
        <fullName evidence="2">Uncharacterized protein</fullName>
    </submittedName>
</protein>
<reference evidence="2" key="1">
    <citation type="submission" date="2021-01" db="EMBL/GenBank/DDBJ databases">
        <authorList>
            <person name="Corre E."/>
            <person name="Pelletier E."/>
            <person name="Niang G."/>
            <person name="Scheremetjew M."/>
            <person name="Finn R."/>
            <person name="Kale V."/>
            <person name="Holt S."/>
            <person name="Cochrane G."/>
            <person name="Meng A."/>
            <person name="Brown T."/>
            <person name="Cohen L."/>
        </authorList>
    </citation>
    <scope>NUCLEOTIDE SEQUENCE</scope>
    <source>
        <strain evidence="2">CCMP645</strain>
    </source>
</reference>
<name>A0A6S9S8H7_CHRCT</name>
<feature type="region of interest" description="Disordered" evidence="1">
    <location>
        <begin position="52"/>
        <end position="100"/>
    </location>
</feature>
<organism evidence="2">
    <name type="scientific">Chrysotila carterae</name>
    <name type="common">Marine alga</name>
    <name type="synonym">Syracosphaera carterae</name>
    <dbReference type="NCBI Taxonomy" id="13221"/>
    <lineage>
        <taxon>Eukaryota</taxon>
        <taxon>Haptista</taxon>
        <taxon>Haptophyta</taxon>
        <taxon>Prymnesiophyceae</taxon>
        <taxon>Isochrysidales</taxon>
        <taxon>Isochrysidaceae</taxon>
        <taxon>Chrysotila</taxon>
    </lineage>
</organism>
<evidence type="ECO:0000256" key="1">
    <source>
        <dbReference type="SAM" id="MobiDB-lite"/>
    </source>
</evidence>